<keyword evidence="1" id="KW-0282">Flagellum</keyword>
<sequence length="60" mass="6406">MKAKIMKAGRGAWGRIGLGNKAGMEMVQVAILIALAIALGVIFKSEITQFVNDVFSKLKA</sequence>
<dbReference type="AlphaFoldDB" id="A0A1I7F2V8"/>
<organism evidence="1 2">
    <name type="scientific">Eubacterium pyruvativorans</name>
    <dbReference type="NCBI Taxonomy" id="155865"/>
    <lineage>
        <taxon>Bacteria</taxon>
        <taxon>Bacillati</taxon>
        <taxon>Bacillota</taxon>
        <taxon>Clostridia</taxon>
        <taxon>Eubacteriales</taxon>
        <taxon>Eubacteriaceae</taxon>
        <taxon>Eubacterium</taxon>
    </lineage>
</organism>
<accession>A0A1I7F2V8</accession>
<name>A0A1I7F2V8_9FIRM</name>
<gene>
    <name evidence="1" type="ORF">SAMN05216508_101218</name>
</gene>
<evidence type="ECO:0000313" key="1">
    <source>
        <dbReference type="EMBL" id="SFU30464.1"/>
    </source>
</evidence>
<dbReference type="Proteomes" id="UP000198817">
    <property type="component" value="Unassembled WGS sequence"/>
</dbReference>
<reference evidence="1 2" key="1">
    <citation type="submission" date="2016-10" db="EMBL/GenBank/DDBJ databases">
        <authorList>
            <person name="de Groot N.N."/>
        </authorList>
    </citation>
    <scope>NUCLEOTIDE SEQUENCE [LARGE SCALE GENOMIC DNA]</scope>
    <source>
        <strain evidence="1 2">KHGC13</strain>
    </source>
</reference>
<dbReference type="STRING" id="155865.SAMN05216515_10572"/>
<evidence type="ECO:0000313" key="2">
    <source>
        <dbReference type="Proteomes" id="UP000198817"/>
    </source>
</evidence>
<proteinExistence type="predicted"/>
<keyword evidence="1" id="KW-0969">Cilium</keyword>
<keyword evidence="2" id="KW-1185">Reference proteome</keyword>
<dbReference type="EMBL" id="FPBT01000001">
    <property type="protein sequence ID" value="SFU30464.1"/>
    <property type="molecule type" value="Genomic_DNA"/>
</dbReference>
<keyword evidence="1" id="KW-0966">Cell projection</keyword>
<dbReference type="RefSeq" id="WP_242935035.1">
    <property type="nucleotide sequence ID" value="NZ_FOWF01000005.1"/>
</dbReference>
<protein>
    <submittedName>
        <fullName evidence="1">Putative Flagellin, Flp1-like, domain</fullName>
    </submittedName>
</protein>